<sequence>MISVSNLAKSYGDQILFSGVSFQLNAGERYGLVGANGSGKTTLLNILSGELEASEGSISVPKKLRLGVLCQDQFQYEDDKILAATMMGNAELWEAMVQKEAVLARADAHFDADRFSELEETVQRLDGYTAEGRAAKILEGLGLPAHIHGDLLSTLSGGVKLRVLLAQVLAGTPDVLLLDEPTNHLDILSIRWLEIFLCDFAGPVVVISHDHRFLDNVTTKILDVDYESVRLYRGNYTDFVKAKRVERERREKDIASREKEIAHHEKFVERFRAKASKARQAQSKVRMIEKKAERLVELAPSSRRYPTFRFDQVRDSGRDVLKVKGVTKSFGDNEVLHDVDLFVQRGE</sequence>
<keyword evidence="1" id="KW-0547">Nucleotide-binding</keyword>
<dbReference type="SMART" id="SM00382">
    <property type="entry name" value="AAA"/>
    <property type="match status" value="1"/>
</dbReference>
<dbReference type="PANTHER" id="PTHR42855:SF2">
    <property type="entry name" value="DRUG RESISTANCE ABC TRANSPORTER,ATP-BINDING PROTEIN"/>
    <property type="match status" value="1"/>
</dbReference>
<dbReference type="InterPro" id="IPR027417">
    <property type="entry name" value="P-loop_NTPase"/>
</dbReference>
<dbReference type="SUPFAM" id="SSF52540">
    <property type="entry name" value="P-loop containing nucleoside triphosphate hydrolases"/>
    <property type="match status" value="1"/>
</dbReference>
<dbReference type="GO" id="GO:0016887">
    <property type="term" value="F:ATP hydrolysis activity"/>
    <property type="evidence" value="ECO:0007669"/>
    <property type="project" value="InterPro"/>
</dbReference>
<dbReference type="PANTHER" id="PTHR42855">
    <property type="entry name" value="ABC TRANSPORTER ATP-BINDING SUBUNIT"/>
    <property type="match status" value="1"/>
</dbReference>
<dbReference type="PROSITE" id="PS50893">
    <property type="entry name" value="ABC_TRANSPORTER_2"/>
    <property type="match status" value="1"/>
</dbReference>
<dbReference type="Pfam" id="PF12848">
    <property type="entry name" value="ABC_tran_Xtn"/>
    <property type="match status" value="1"/>
</dbReference>
<dbReference type="CDD" id="cd03221">
    <property type="entry name" value="ABCF_EF-3"/>
    <property type="match status" value="1"/>
</dbReference>
<evidence type="ECO:0000256" key="1">
    <source>
        <dbReference type="ARBA" id="ARBA00022741"/>
    </source>
</evidence>
<dbReference type="InterPro" id="IPR003439">
    <property type="entry name" value="ABC_transporter-like_ATP-bd"/>
</dbReference>
<dbReference type="Pfam" id="PF00005">
    <property type="entry name" value="ABC_tran"/>
    <property type="match status" value="1"/>
</dbReference>
<protein>
    <recommendedName>
        <fullName evidence="3">ABC transporter domain-containing protein</fullName>
    </recommendedName>
</protein>
<feature type="non-terminal residue" evidence="4">
    <location>
        <position position="347"/>
    </location>
</feature>
<dbReference type="InterPro" id="IPR051309">
    <property type="entry name" value="ABCF_ATPase"/>
</dbReference>
<accession>A0A382BE05</accession>
<organism evidence="4">
    <name type="scientific">marine metagenome</name>
    <dbReference type="NCBI Taxonomy" id="408172"/>
    <lineage>
        <taxon>unclassified sequences</taxon>
        <taxon>metagenomes</taxon>
        <taxon>ecological metagenomes</taxon>
    </lineage>
</organism>
<dbReference type="InterPro" id="IPR032781">
    <property type="entry name" value="ABC_tran_Xtn"/>
</dbReference>
<gene>
    <name evidence="4" type="ORF">METZ01_LOCUS164327</name>
</gene>
<name>A0A382BE05_9ZZZZ</name>
<dbReference type="GO" id="GO:0005524">
    <property type="term" value="F:ATP binding"/>
    <property type="evidence" value="ECO:0007669"/>
    <property type="project" value="UniProtKB-KW"/>
</dbReference>
<dbReference type="InterPro" id="IPR003593">
    <property type="entry name" value="AAA+_ATPase"/>
</dbReference>
<dbReference type="FunFam" id="3.40.50.300:FF:000011">
    <property type="entry name" value="Putative ABC transporter ATP-binding component"/>
    <property type="match status" value="1"/>
</dbReference>
<dbReference type="EMBL" id="UINC01029177">
    <property type="protein sequence ID" value="SVB11473.1"/>
    <property type="molecule type" value="Genomic_DNA"/>
</dbReference>
<keyword evidence="2" id="KW-0067">ATP-binding</keyword>
<feature type="domain" description="ABC transporter" evidence="3">
    <location>
        <begin position="2"/>
        <end position="258"/>
    </location>
</feature>
<dbReference type="AlphaFoldDB" id="A0A382BE05"/>
<evidence type="ECO:0000256" key="2">
    <source>
        <dbReference type="ARBA" id="ARBA00022840"/>
    </source>
</evidence>
<reference evidence="4" key="1">
    <citation type="submission" date="2018-05" db="EMBL/GenBank/DDBJ databases">
        <authorList>
            <person name="Lanie J.A."/>
            <person name="Ng W.-L."/>
            <person name="Kazmierczak K.M."/>
            <person name="Andrzejewski T.M."/>
            <person name="Davidsen T.M."/>
            <person name="Wayne K.J."/>
            <person name="Tettelin H."/>
            <person name="Glass J.I."/>
            <person name="Rusch D."/>
            <person name="Podicherti R."/>
            <person name="Tsui H.-C.T."/>
            <person name="Winkler M.E."/>
        </authorList>
    </citation>
    <scope>NUCLEOTIDE SEQUENCE</scope>
</reference>
<evidence type="ECO:0000313" key="4">
    <source>
        <dbReference type="EMBL" id="SVB11473.1"/>
    </source>
</evidence>
<dbReference type="Gene3D" id="3.40.50.300">
    <property type="entry name" value="P-loop containing nucleotide triphosphate hydrolases"/>
    <property type="match status" value="1"/>
</dbReference>
<proteinExistence type="predicted"/>
<evidence type="ECO:0000259" key="3">
    <source>
        <dbReference type="PROSITE" id="PS50893"/>
    </source>
</evidence>